<keyword evidence="3" id="KW-1185">Reference proteome</keyword>
<organism evidence="2 3">
    <name type="scientific">Dibothriocephalus latus</name>
    <name type="common">Fish tapeworm</name>
    <name type="synonym">Diphyllobothrium latum</name>
    <dbReference type="NCBI Taxonomy" id="60516"/>
    <lineage>
        <taxon>Eukaryota</taxon>
        <taxon>Metazoa</taxon>
        <taxon>Spiralia</taxon>
        <taxon>Lophotrochozoa</taxon>
        <taxon>Platyhelminthes</taxon>
        <taxon>Cestoda</taxon>
        <taxon>Eucestoda</taxon>
        <taxon>Diphyllobothriidea</taxon>
        <taxon>Diphyllobothriidae</taxon>
        <taxon>Dibothriocephalus</taxon>
    </lineage>
</organism>
<dbReference type="AlphaFoldDB" id="A0A3P7PBL7"/>
<evidence type="ECO:0000256" key="1">
    <source>
        <dbReference type="SAM" id="MobiDB-lite"/>
    </source>
</evidence>
<sequence>MRRSIRKKNTKNSKRRARMRRPRRRTKRLNGTRTLSRRRTLRR</sequence>
<reference evidence="2 3" key="1">
    <citation type="submission" date="2018-11" db="EMBL/GenBank/DDBJ databases">
        <authorList>
            <consortium name="Pathogen Informatics"/>
        </authorList>
    </citation>
    <scope>NUCLEOTIDE SEQUENCE [LARGE SCALE GENOMIC DNA]</scope>
</reference>
<name>A0A3P7PBL7_DIBLA</name>
<evidence type="ECO:0000313" key="2">
    <source>
        <dbReference type="EMBL" id="VDN15376.1"/>
    </source>
</evidence>
<accession>A0A3P7PBL7</accession>
<dbReference type="EMBL" id="UYRU01062299">
    <property type="protein sequence ID" value="VDN15376.1"/>
    <property type="molecule type" value="Genomic_DNA"/>
</dbReference>
<proteinExistence type="predicted"/>
<feature type="region of interest" description="Disordered" evidence="1">
    <location>
        <begin position="1"/>
        <end position="43"/>
    </location>
</feature>
<protein>
    <submittedName>
        <fullName evidence="2">Uncharacterized protein</fullName>
    </submittedName>
</protein>
<gene>
    <name evidence="2" type="ORF">DILT_LOCUS11207</name>
</gene>
<dbReference type="Proteomes" id="UP000281553">
    <property type="component" value="Unassembled WGS sequence"/>
</dbReference>
<evidence type="ECO:0000313" key="3">
    <source>
        <dbReference type="Proteomes" id="UP000281553"/>
    </source>
</evidence>